<dbReference type="EMBL" id="ABEU02000002">
    <property type="protein sequence ID" value="PNR60610.1"/>
    <property type="molecule type" value="Genomic_DNA"/>
</dbReference>
<reference evidence="1 3" key="2">
    <citation type="journal article" date="2018" name="Plant J.">
        <title>The Physcomitrella patens chromosome-scale assembly reveals moss genome structure and evolution.</title>
        <authorList>
            <person name="Lang D."/>
            <person name="Ullrich K.K."/>
            <person name="Murat F."/>
            <person name="Fuchs J."/>
            <person name="Jenkins J."/>
            <person name="Haas F.B."/>
            <person name="Piednoel M."/>
            <person name="Gundlach H."/>
            <person name="Van Bel M."/>
            <person name="Meyberg R."/>
            <person name="Vives C."/>
            <person name="Morata J."/>
            <person name="Symeonidi A."/>
            <person name="Hiss M."/>
            <person name="Muchero W."/>
            <person name="Kamisugi Y."/>
            <person name="Saleh O."/>
            <person name="Blanc G."/>
            <person name="Decker E.L."/>
            <person name="van Gessel N."/>
            <person name="Grimwood J."/>
            <person name="Hayes R.D."/>
            <person name="Graham S.W."/>
            <person name="Gunter L.E."/>
            <person name="McDaniel S.F."/>
            <person name="Hoernstein S.N.W."/>
            <person name="Larsson A."/>
            <person name="Li F.W."/>
            <person name="Perroud P.F."/>
            <person name="Phillips J."/>
            <person name="Ranjan P."/>
            <person name="Rokshar D.S."/>
            <person name="Rothfels C.J."/>
            <person name="Schneider L."/>
            <person name="Shu S."/>
            <person name="Stevenson D.W."/>
            <person name="Thummler F."/>
            <person name="Tillich M."/>
            <person name="Villarreal Aguilar J.C."/>
            <person name="Widiez T."/>
            <person name="Wong G.K."/>
            <person name="Wymore A."/>
            <person name="Zhang Y."/>
            <person name="Zimmer A.D."/>
            <person name="Quatrano R.S."/>
            <person name="Mayer K.F.X."/>
            <person name="Goodstein D."/>
            <person name="Casacuberta J.M."/>
            <person name="Vandepoele K."/>
            <person name="Reski R."/>
            <person name="Cuming A.C."/>
            <person name="Tuskan G.A."/>
            <person name="Maumus F."/>
            <person name="Salse J."/>
            <person name="Schmutz J."/>
            <person name="Rensing S.A."/>
        </authorList>
    </citation>
    <scope>NUCLEOTIDE SEQUENCE [LARGE SCALE GENOMIC DNA]</scope>
    <source>
        <strain evidence="2 3">cv. Gransden 2004</strain>
    </source>
</reference>
<protein>
    <submittedName>
        <fullName evidence="1 2">Uncharacterized protein</fullName>
    </submittedName>
</protein>
<dbReference type="EnsemblPlants" id="Pp3c2_29890V3.1">
    <property type="protein sequence ID" value="Pp3c2_29890V3.1"/>
    <property type="gene ID" value="Pp3c2_29890"/>
</dbReference>
<dbReference type="PaxDb" id="3218-PP1S22_72V6.1"/>
<evidence type="ECO:0000313" key="1">
    <source>
        <dbReference type="EMBL" id="PNR60610.1"/>
    </source>
</evidence>
<gene>
    <name evidence="1" type="ORF">PHYPA_003403</name>
</gene>
<reference evidence="2" key="3">
    <citation type="submission" date="2020-12" db="UniProtKB">
        <authorList>
            <consortium name="EnsemblPlants"/>
        </authorList>
    </citation>
    <scope>IDENTIFICATION</scope>
</reference>
<evidence type="ECO:0000313" key="3">
    <source>
        <dbReference type="Proteomes" id="UP000006727"/>
    </source>
</evidence>
<accession>A0A2K1L3K5</accession>
<dbReference type="Gramene" id="Pp3c2_29890V3.1">
    <property type="protein sequence ID" value="Pp3c2_29890V3.1"/>
    <property type="gene ID" value="Pp3c2_29890"/>
</dbReference>
<organism evidence="1">
    <name type="scientific">Physcomitrium patens</name>
    <name type="common">Spreading-leaved earth moss</name>
    <name type="synonym">Physcomitrella patens</name>
    <dbReference type="NCBI Taxonomy" id="3218"/>
    <lineage>
        <taxon>Eukaryota</taxon>
        <taxon>Viridiplantae</taxon>
        <taxon>Streptophyta</taxon>
        <taxon>Embryophyta</taxon>
        <taxon>Bryophyta</taxon>
        <taxon>Bryophytina</taxon>
        <taxon>Bryopsida</taxon>
        <taxon>Funariidae</taxon>
        <taxon>Funariales</taxon>
        <taxon>Funariaceae</taxon>
        <taxon>Physcomitrium</taxon>
    </lineage>
</organism>
<keyword evidence="3" id="KW-1185">Reference proteome</keyword>
<name>A0A2K1L3K5_PHYPA</name>
<dbReference type="AlphaFoldDB" id="A0A2K1L3K5"/>
<reference evidence="1 3" key="1">
    <citation type="journal article" date="2008" name="Science">
        <title>The Physcomitrella genome reveals evolutionary insights into the conquest of land by plants.</title>
        <authorList>
            <person name="Rensing S."/>
            <person name="Lang D."/>
            <person name="Zimmer A."/>
            <person name="Terry A."/>
            <person name="Salamov A."/>
            <person name="Shapiro H."/>
            <person name="Nishiyama T."/>
            <person name="Perroud P.-F."/>
            <person name="Lindquist E."/>
            <person name="Kamisugi Y."/>
            <person name="Tanahashi T."/>
            <person name="Sakakibara K."/>
            <person name="Fujita T."/>
            <person name="Oishi K."/>
            <person name="Shin-I T."/>
            <person name="Kuroki Y."/>
            <person name="Toyoda A."/>
            <person name="Suzuki Y."/>
            <person name="Hashimoto A."/>
            <person name="Yamaguchi K."/>
            <person name="Sugano A."/>
            <person name="Kohara Y."/>
            <person name="Fujiyama A."/>
            <person name="Anterola A."/>
            <person name="Aoki S."/>
            <person name="Ashton N."/>
            <person name="Barbazuk W.B."/>
            <person name="Barker E."/>
            <person name="Bennetzen J."/>
            <person name="Bezanilla M."/>
            <person name="Blankenship R."/>
            <person name="Cho S.H."/>
            <person name="Dutcher S."/>
            <person name="Estelle M."/>
            <person name="Fawcett J.A."/>
            <person name="Gundlach H."/>
            <person name="Hanada K."/>
            <person name="Heyl A."/>
            <person name="Hicks K.A."/>
            <person name="Hugh J."/>
            <person name="Lohr M."/>
            <person name="Mayer K."/>
            <person name="Melkozernov A."/>
            <person name="Murata T."/>
            <person name="Nelson D."/>
            <person name="Pils B."/>
            <person name="Prigge M."/>
            <person name="Reiss B."/>
            <person name="Renner T."/>
            <person name="Rombauts S."/>
            <person name="Rushton P."/>
            <person name="Sanderfoot A."/>
            <person name="Schween G."/>
            <person name="Shiu S.-H."/>
            <person name="Stueber K."/>
            <person name="Theodoulou F.L."/>
            <person name="Tu H."/>
            <person name="Van de Peer Y."/>
            <person name="Verrier P.J."/>
            <person name="Waters E."/>
            <person name="Wood A."/>
            <person name="Yang L."/>
            <person name="Cove D."/>
            <person name="Cuming A."/>
            <person name="Hasebe M."/>
            <person name="Lucas S."/>
            <person name="Mishler D.B."/>
            <person name="Reski R."/>
            <person name="Grigoriev I."/>
            <person name="Quatrano R.S."/>
            <person name="Boore J.L."/>
        </authorList>
    </citation>
    <scope>NUCLEOTIDE SEQUENCE [LARGE SCALE GENOMIC DNA]</scope>
    <source>
        <strain evidence="2 3">cv. Gransden 2004</strain>
    </source>
</reference>
<proteinExistence type="predicted"/>
<dbReference type="InParanoid" id="A0A2K1L3K5"/>
<dbReference type="Proteomes" id="UP000006727">
    <property type="component" value="Chromosome 2"/>
</dbReference>
<sequence>MESILRPPKPTANLVKSGAASATYFAAGFKDCDKDYAKNGCEINVHTDPNNCGNCGIKCGGCANAVPTCKSGKGEFSCTAPYQNCDNSWSDGWEINVSNDVNNCGGCRKKCSPVAHANVKCSNSKCEYTCHPGWRNCDNNWMNGCETEVSMNVNNCGGCNIKCSQPKYYGGEAGCTCEAESCKKWLKYEKAK</sequence>
<evidence type="ECO:0000313" key="2">
    <source>
        <dbReference type="EnsemblPlants" id="Pp3c2_29890V3.1"/>
    </source>
</evidence>